<name>A0ABQ9H4J9_9NEOP</name>
<evidence type="ECO:0000313" key="1">
    <source>
        <dbReference type="EMBL" id="KAJ8879098.1"/>
    </source>
</evidence>
<dbReference type="Proteomes" id="UP001159363">
    <property type="component" value="Chromosome 6"/>
</dbReference>
<dbReference type="PANTHER" id="PTHR22955">
    <property type="entry name" value="RETROTRANSPOSON"/>
    <property type="match status" value="1"/>
</dbReference>
<proteinExistence type="predicted"/>
<protein>
    <submittedName>
        <fullName evidence="1">Uncharacterized protein</fullName>
    </submittedName>
</protein>
<gene>
    <name evidence="1" type="ORF">PR048_019704</name>
</gene>
<sequence length="79" mass="9171">MAAPSANWKTFVANRVSKIQSSTQRDNWHHVKSDDNPADLLSRGMTLKWLIASNLWWKVPKWLGMQEEEWPITATTEFS</sequence>
<accession>A0ABQ9H4J9</accession>
<evidence type="ECO:0000313" key="2">
    <source>
        <dbReference type="Proteomes" id="UP001159363"/>
    </source>
</evidence>
<comment type="caution">
    <text evidence="1">The sequence shown here is derived from an EMBL/GenBank/DDBJ whole genome shotgun (WGS) entry which is preliminary data.</text>
</comment>
<dbReference type="EMBL" id="JARBHB010000007">
    <property type="protein sequence ID" value="KAJ8879098.1"/>
    <property type="molecule type" value="Genomic_DNA"/>
</dbReference>
<dbReference type="PANTHER" id="PTHR22955:SF77">
    <property type="entry name" value="ASPARTIC PUTATIVE DOMAIN-CONTAINING PROTEIN-RELATED"/>
    <property type="match status" value="1"/>
</dbReference>
<organism evidence="1 2">
    <name type="scientific">Dryococelus australis</name>
    <dbReference type="NCBI Taxonomy" id="614101"/>
    <lineage>
        <taxon>Eukaryota</taxon>
        <taxon>Metazoa</taxon>
        <taxon>Ecdysozoa</taxon>
        <taxon>Arthropoda</taxon>
        <taxon>Hexapoda</taxon>
        <taxon>Insecta</taxon>
        <taxon>Pterygota</taxon>
        <taxon>Neoptera</taxon>
        <taxon>Polyneoptera</taxon>
        <taxon>Phasmatodea</taxon>
        <taxon>Verophasmatodea</taxon>
        <taxon>Anareolatae</taxon>
        <taxon>Phasmatidae</taxon>
        <taxon>Eurycanthinae</taxon>
        <taxon>Dryococelus</taxon>
    </lineage>
</organism>
<reference evidence="1 2" key="1">
    <citation type="submission" date="2023-02" db="EMBL/GenBank/DDBJ databases">
        <title>LHISI_Scaffold_Assembly.</title>
        <authorList>
            <person name="Stuart O.P."/>
            <person name="Cleave R."/>
            <person name="Magrath M.J.L."/>
            <person name="Mikheyev A.S."/>
        </authorList>
    </citation>
    <scope>NUCLEOTIDE SEQUENCE [LARGE SCALE GENOMIC DNA]</scope>
    <source>
        <strain evidence="1">Daus_M_001</strain>
        <tissue evidence="1">Leg muscle</tissue>
    </source>
</reference>
<keyword evidence="2" id="KW-1185">Reference proteome</keyword>